<evidence type="ECO:0000256" key="1">
    <source>
        <dbReference type="SAM" id="MobiDB-lite"/>
    </source>
</evidence>
<feature type="compositionally biased region" description="Polar residues" evidence="1">
    <location>
        <begin position="11"/>
        <end position="21"/>
    </location>
</feature>
<dbReference type="AlphaFoldDB" id="A0A392VF90"/>
<keyword evidence="3" id="KW-1185">Reference proteome</keyword>
<dbReference type="Proteomes" id="UP000265520">
    <property type="component" value="Unassembled WGS sequence"/>
</dbReference>
<feature type="non-terminal residue" evidence="2">
    <location>
        <position position="49"/>
    </location>
</feature>
<proteinExistence type="predicted"/>
<feature type="region of interest" description="Disordered" evidence="1">
    <location>
        <begin position="1"/>
        <end position="25"/>
    </location>
</feature>
<accession>A0A392VF90</accession>
<evidence type="ECO:0000313" key="2">
    <source>
        <dbReference type="EMBL" id="MCI85969.1"/>
    </source>
</evidence>
<organism evidence="2 3">
    <name type="scientific">Trifolium medium</name>
    <dbReference type="NCBI Taxonomy" id="97028"/>
    <lineage>
        <taxon>Eukaryota</taxon>
        <taxon>Viridiplantae</taxon>
        <taxon>Streptophyta</taxon>
        <taxon>Embryophyta</taxon>
        <taxon>Tracheophyta</taxon>
        <taxon>Spermatophyta</taxon>
        <taxon>Magnoliopsida</taxon>
        <taxon>eudicotyledons</taxon>
        <taxon>Gunneridae</taxon>
        <taxon>Pentapetalae</taxon>
        <taxon>rosids</taxon>
        <taxon>fabids</taxon>
        <taxon>Fabales</taxon>
        <taxon>Fabaceae</taxon>
        <taxon>Papilionoideae</taxon>
        <taxon>50 kb inversion clade</taxon>
        <taxon>NPAAA clade</taxon>
        <taxon>Hologalegina</taxon>
        <taxon>IRL clade</taxon>
        <taxon>Trifolieae</taxon>
        <taxon>Trifolium</taxon>
    </lineage>
</organism>
<name>A0A392VF90_9FABA</name>
<comment type="caution">
    <text evidence="2">The sequence shown here is derived from an EMBL/GenBank/DDBJ whole genome shotgun (WGS) entry which is preliminary data.</text>
</comment>
<sequence length="49" mass="5657">MEEIDRYDGSTLPTQPQQTSGGAWPYSHYEHELASLLHNLDINTHFQMP</sequence>
<evidence type="ECO:0000313" key="3">
    <source>
        <dbReference type="Proteomes" id="UP000265520"/>
    </source>
</evidence>
<protein>
    <submittedName>
        <fullName evidence="2">Uncharacterized protein</fullName>
    </submittedName>
</protein>
<reference evidence="2 3" key="1">
    <citation type="journal article" date="2018" name="Front. Plant Sci.">
        <title>Red Clover (Trifolium pratense) and Zigzag Clover (T. medium) - A Picture of Genomic Similarities and Differences.</title>
        <authorList>
            <person name="Dluhosova J."/>
            <person name="Istvanek J."/>
            <person name="Nedelnik J."/>
            <person name="Repkova J."/>
        </authorList>
    </citation>
    <scope>NUCLEOTIDE SEQUENCE [LARGE SCALE GENOMIC DNA]</scope>
    <source>
        <strain evidence="3">cv. 10/8</strain>
        <tissue evidence="2">Leaf</tissue>
    </source>
</reference>
<dbReference type="EMBL" id="LXQA011128230">
    <property type="protein sequence ID" value="MCI85969.1"/>
    <property type="molecule type" value="Genomic_DNA"/>
</dbReference>